<dbReference type="Proteomes" id="UP000230556">
    <property type="component" value="Unassembled WGS sequence"/>
</dbReference>
<feature type="transmembrane region" description="Helical" evidence="1">
    <location>
        <begin position="68"/>
        <end position="89"/>
    </location>
</feature>
<gene>
    <name evidence="3" type="ORF">COW38_04280</name>
</gene>
<organism evidence="3 4">
    <name type="scientific">Candidatus Collierbacteria bacterium CG17_big_fil_post_rev_8_21_14_2_50_45_7</name>
    <dbReference type="NCBI Taxonomy" id="1974536"/>
    <lineage>
        <taxon>Bacteria</taxon>
        <taxon>Candidatus Collieribacteriota</taxon>
    </lineage>
</organism>
<sequence length="214" mass="24540">MAEIFKAKVQEKVNRSIEAIRGMVGKVGRDNLLTSFASFPNKVFFETQNDAEQVILFLRQHPIVNLKWMLIAALMLVLPSVFIFFPPYALLPANYQFVVSMGWYMFVFGYTLAKFMGWFFNIYILTDERVVDVDFANIFFRKISTAKIDEIQDVNIQSSGALETFFGYGSVFIQTAAEVSQFEFLAVPNPDKVGKIINQLIDLEEQEKLEGRVK</sequence>
<evidence type="ECO:0000259" key="2">
    <source>
        <dbReference type="Pfam" id="PF03703"/>
    </source>
</evidence>
<dbReference type="InterPro" id="IPR005182">
    <property type="entry name" value="YdbS-like_PH"/>
</dbReference>
<evidence type="ECO:0000313" key="4">
    <source>
        <dbReference type="Proteomes" id="UP000230556"/>
    </source>
</evidence>
<comment type="caution">
    <text evidence="3">The sequence shown here is derived from an EMBL/GenBank/DDBJ whole genome shotgun (WGS) entry which is preliminary data.</text>
</comment>
<reference evidence="4" key="1">
    <citation type="submission" date="2017-09" db="EMBL/GenBank/DDBJ databases">
        <title>Depth-based differentiation of microbial function through sediment-hosted aquifers and enrichment of novel symbionts in the deep terrestrial subsurface.</title>
        <authorList>
            <person name="Probst A.J."/>
            <person name="Ladd B."/>
            <person name="Jarett J.K."/>
            <person name="Geller-Mcgrath D.E."/>
            <person name="Sieber C.M.K."/>
            <person name="Emerson J.B."/>
            <person name="Anantharaman K."/>
            <person name="Thomas B.C."/>
            <person name="Malmstrom R."/>
            <person name="Stieglmeier M."/>
            <person name="Klingl A."/>
            <person name="Woyke T."/>
            <person name="Ryan C.M."/>
            <person name="Banfield J.F."/>
        </authorList>
    </citation>
    <scope>NUCLEOTIDE SEQUENCE [LARGE SCALE GENOMIC DNA]</scope>
</reference>
<proteinExistence type="predicted"/>
<name>A0A2M7FL63_9BACT</name>
<dbReference type="AlphaFoldDB" id="A0A2M7FL63"/>
<dbReference type="Pfam" id="PF03703">
    <property type="entry name" value="bPH_2"/>
    <property type="match status" value="1"/>
</dbReference>
<keyword evidence="1" id="KW-0812">Transmembrane</keyword>
<feature type="transmembrane region" description="Helical" evidence="1">
    <location>
        <begin position="101"/>
        <end position="120"/>
    </location>
</feature>
<accession>A0A2M7FL63</accession>
<evidence type="ECO:0000313" key="3">
    <source>
        <dbReference type="EMBL" id="PIW06775.1"/>
    </source>
</evidence>
<feature type="domain" description="YdbS-like PH" evidence="2">
    <location>
        <begin position="123"/>
        <end position="194"/>
    </location>
</feature>
<dbReference type="EMBL" id="PFFO01000189">
    <property type="protein sequence ID" value="PIW06775.1"/>
    <property type="molecule type" value="Genomic_DNA"/>
</dbReference>
<evidence type="ECO:0000256" key="1">
    <source>
        <dbReference type="SAM" id="Phobius"/>
    </source>
</evidence>
<protein>
    <recommendedName>
        <fullName evidence="2">YdbS-like PH domain-containing protein</fullName>
    </recommendedName>
</protein>
<keyword evidence="1" id="KW-0472">Membrane</keyword>
<keyword evidence="1" id="KW-1133">Transmembrane helix</keyword>